<proteinExistence type="predicted"/>
<dbReference type="PANTHER" id="PTHR47926">
    <property type="entry name" value="PENTATRICOPEPTIDE REPEAT-CONTAINING PROTEIN"/>
    <property type="match status" value="1"/>
</dbReference>
<dbReference type="PROSITE" id="PS51375">
    <property type="entry name" value="PPR"/>
    <property type="match status" value="1"/>
</dbReference>
<dbReference type="InterPro" id="IPR011990">
    <property type="entry name" value="TPR-like_helical_dom_sf"/>
</dbReference>
<dbReference type="InterPro" id="IPR046960">
    <property type="entry name" value="PPR_At4g14850-like_plant"/>
</dbReference>
<keyword evidence="2" id="KW-0809">Transit peptide</keyword>
<keyword evidence="1" id="KW-0677">Repeat</keyword>
<evidence type="ECO:0000256" key="3">
    <source>
        <dbReference type="PROSITE-ProRule" id="PRU00708"/>
    </source>
</evidence>
<sequence length="174" mass="18468">MSLPASASTPLPPSWAYQIRVAASQGQFLNAVSLFLQMRASAAPRSSVPASLPAALKCCAALGLRALGASLHALAIRSGAFADRFTANALLNLYCKLPDPYHHASGTRSPSSGGGVGSTTSECVWKVFDEMPERDVVSWNTLVLTCAEDGSHQEAVGLVRTMWRDGFRPDSFTL</sequence>
<reference evidence="4" key="2">
    <citation type="journal article" date="2015" name="Data Brief">
        <title>Shoot transcriptome of the giant reed, Arundo donax.</title>
        <authorList>
            <person name="Barrero R.A."/>
            <person name="Guerrero F.D."/>
            <person name="Moolhuijzen P."/>
            <person name="Goolsby J.A."/>
            <person name="Tidwell J."/>
            <person name="Bellgard S.E."/>
            <person name="Bellgard M.I."/>
        </authorList>
    </citation>
    <scope>NUCLEOTIDE SEQUENCE</scope>
    <source>
        <tissue evidence="4">Shoot tissue taken approximately 20 cm above the soil surface</tissue>
    </source>
</reference>
<organism evidence="4">
    <name type="scientific">Arundo donax</name>
    <name type="common">Giant reed</name>
    <name type="synonym">Donax arundinaceus</name>
    <dbReference type="NCBI Taxonomy" id="35708"/>
    <lineage>
        <taxon>Eukaryota</taxon>
        <taxon>Viridiplantae</taxon>
        <taxon>Streptophyta</taxon>
        <taxon>Embryophyta</taxon>
        <taxon>Tracheophyta</taxon>
        <taxon>Spermatophyta</taxon>
        <taxon>Magnoliopsida</taxon>
        <taxon>Liliopsida</taxon>
        <taxon>Poales</taxon>
        <taxon>Poaceae</taxon>
        <taxon>PACMAD clade</taxon>
        <taxon>Arundinoideae</taxon>
        <taxon>Arundineae</taxon>
        <taxon>Arundo</taxon>
    </lineage>
</organism>
<protein>
    <recommendedName>
        <fullName evidence="5">Pentatricopeptide repeat-containing protein</fullName>
    </recommendedName>
</protein>
<dbReference type="AlphaFoldDB" id="A0A0A8YRH2"/>
<accession>A0A0A8YRH2</accession>
<name>A0A0A8YRH2_ARUDO</name>
<evidence type="ECO:0000313" key="4">
    <source>
        <dbReference type="EMBL" id="JAD27455.1"/>
    </source>
</evidence>
<dbReference type="NCBIfam" id="TIGR00756">
    <property type="entry name" value="PPR"/>
    <property type="match status" value="1"/>
</dbReference>
<evidence type="ECO:0000256" key="1">
    <source>
        <dbReference type="ARBA" id="ARBA00022737"/>
    </source>
</evidence>
<dbReference type="EMBL" id="GBRH01270440">
    <property type="protein sequence ID" value="JAD27455.1"/>
    <property type="molecule type" value="Transcribed_RNA"/>
</dbReference>
<evidence type="ECO:0008006" key="5">
    <source>
        <dbReference type="Google" id="ProtNLM"/>
    </source>
</evidence>
<dbReference type="Pfam" id="PF01535">
    <property type="entry name" value="PPR"/>
    <property type="match status" value="1"/>
</dbReference>
<dbReference type="GO" id="GO:0003723">
    <property type="term" value="F:RNA binding"/>
    <property type="evidence" value="ECO:0007669"/>
    <property type="project" value="InterPro"/>
</dbReference>
<reference evidence="4" key="1">
    <citation type="submission" date="2014-09" db="EMBL/GenBank/DDBJ databases">
        <authorList>
            <person name="Magalhaes I.L.F."/>
            <person name="Oliveira U."/>
            <person name="Santos F.R."/>
            <person name="Vidigal T.H.D.A."/>
            <person name="Brescovit A.D."/>
            <person name="Santos A.J."/>
        </authorList>
    </citation>
    <scope>NUCLEOTIDE SEQUENCE</scope>
    <source>
        <tissue evidence="4">Shoot tissue taken approximately 20 cm above the soil surface</tissue>
    </source>
</reference>
<dbReference type="GO" id="GO:0009451">
    <property type="term" value="P:RNA modification"/>
    <property type="evidence" value="ECO:0007669"/>
    <property type="project" value="InterPro"/>
</dbReference>
<feature type="repeat" description="PPR" evidence="3">
    <location>
        <begin position="135"/>
        <end position="169"/>
    </location>
</feature>
<dbReference type="InterPro" id="IPR002885">
    <property type="entry name" value="PPR_rpt"/>
</dbReference>
<dbReference type="Gene3D" id="1.25.40.10">
    <property type="entry name" value="Tetratricopeptide repeat domain"/>
    <property type="match status" value="1"/>
</dbReference>
<evidence type="ECO:0000256" key="2">
    <source>
        <dbReference type="ARBA" id="ARBA00022946"/>
    </source>
</evidence>